<name>A0A644VYI4_9ZZZZ</name>
<dbReference type="InterPro" id="IPR024989">
    <property type="entry name" value="MFS_assoc_dom"/>
</dbReference>
<feature type="transmembrane region" description="Helical" evidence="8">
    <location>
        <begin position="359"/>
        <end position="378"/>
    </location>
</feature>
<keyword evidence="6 8" id="KW-1133">Transmembrane helix</keyword>
<evidence type="ECO:0000256" key="2">
    <source>
        <dbReference type="ARBA" id="ARBA00022448"/>
    </source>
</evidence>
<dbReference type="GO" id="GO:0030395">
    <property type="term" value="F:lactose binding"/>
    <property type="evidence" value="ECO:0007669"/>
    <property type="project" value="TreeGrafter"/>
</dbReference>
<proteinExistence type="predicted"/>
<keyword evidence="2" id="KW-0813">Transport</keyword>
<dbReference type="PROSITE" id="PS50850">
    <property type="entry name" value="MFS"/>
    <property type="match status" value="1"/>
</dbReference>
<dbReference type="AlphaFoldDB" id="A0A644VYI4"/>
<evidence type="ECO:0000256" key="6">
    <source>
        <dbReference type="ARBA" id="ARBA00022989"/>
    </source>
</evidence>
<feature type="transmembrane region" description="Helical" evidence="8">
    <location>
        <begin position="197"/>
        <end position="217"/>
    </location>
</feature>
<sequence>MKEKNTNRLFFALYFFFWAAENCLGPYLGVYYKAIGLTGMKIGIVNGAFSVAVIVASLLIGAVGDKLGNTKRLLLFLLAGMIAGTAFLFVSRTFTLILIAVSLYGFSGSPVNGIADKILMDHLQDKPESFGVYRLGGTIGAGIGIIAAGLLITVSHFSFLFYFYWLSLLICFTYTLRIPVTENDRGMEKSRWSDYIIIVKNKSFIPIYITMMIWGFTEVGSSSFQALHIVACGFKSSYTSVFVTFSLIGEGIGFVLIPHLMNKIKWKHLLAFTFLLQFFKIGTMTLLRVLPLPVVIFFQFTGGGAFAIIYSIITQAISASYPSKVSCSAQTLKLVANKGIGLSCGSLMFGYLYENYSLTVGYGILTVISIVFAVFLFLSSRRGKDGSRTPHEACEEM</sequence>
<gene>
    <name evidence="10" type="primary">hcaT_1</name>
    <name evidence="10" type="ORF">SDC9_42555</name>
</gene>
<feature type="domain" description="Major facilitator superfamily (MFS) profile" evidence="9">
    <location>
        <begin position="1"/>
        <end position="381"/>
    </location>
</feature>
<dbReference type="SUPFAM" id="SSF103473">
    <property type="entry name" value="MFS general substrate transporter"/>
    <property type="match status" value="1"/>
</dbReference>
<dbReference type="GO" id="GO:0015528">
    <property type="term" value="F:lactose:proton symporter activity"/>
    <property type="evidence" value="ECO:0007669"/>
    <property type="project" value="TreeGrafter"/>
</dbReference>
<evidence type="ECO:0000256" key="5">
    <source>
        <dbReference type="ARBA" id="ARBA00022692"/>
    </source>
</evidence>
<feature type="transmembrane region" description="Helical" evidence="8">
    <location>
        <begin position="334"/>
        <end position="353"/>
    </location>
</feature>
<accession>A0A644VYI4</accession>
<evidence type="ECO:0000256" key="4">
    <source>
        <dbReference type="ARBA" id="ARBA00022519"/>
    </source>
</evidence>
<dbReference type="PANTHER" id="PTHR23522:SF10">
    <property type="entry name" value="3-PHENYLPROPIONIC ACID TRANSPORTER-RELATED"/>
    <property type="match status" value="1"/>
</dbReference>
<feature type="transmembrane region" description="Helical" evidence="8">
    <location>
        <begin position="131"/>
        <end position="153"/>
    </location>
</feature>
<keyword evidence="5 8" id="KW-0812">Transmembrane</keyword>
<feature type="transmembrane region" description="Helical" evidence="8">
    <location>
        <begin position="296"/>
        <end position="313"/>
    </location>
</feature>
<feature type="transmembrane region" description="Helical" evidence="8">
    <location>
        <begin position="42"/>
        <end position="61"/>
    </location>
</feature>
<dbReference type="InterPro" id="IPR020846">
    <property type="entry name" value="MFS_dom"/>
</dbReference>
<keyword evidence="4" id="KW-0997">Cell inner membrane</keyword>
<dbReference type="GO" id="GO:0005886">
    <property type="term" value="C:plasma membrane"/>
    <property type="evidence" value="ECO:0007669"/>
    <property type="project" value="UniProtKB-SubCell"/>
</dbReference>
<evidence type="ECO:0000256" key="8">
    <source>
        <dbReference type="SAM" id="Phobius"/>
    </source>
</evidence>
<evidence type="ECO:0000256" key="7">
    <source>
        <dbReference type="ARBA" id="ARBA00023136"/>
    </source>
</evidence>
<protein>
    <submittedName>
        <fullName evidence="10">Putative 3-phenylpropionic acid transporter</fullName>
    </submittedName>
</protein>
<feature type="transmembrane region" description="Helical" evidence="8">
    <location>
        <begin position="159"/>
        <end position="176"/>
    </location>
</feature>
<feature type="transmembrane region" description="Helical" evidence="8">
    <location>
        <begin position="9"/>
        <end position="30"/>
    </location>
</feature>
<dbReference type="Pfam" id="PF12832">
    <property type="entry name" value="MFS_1_like"/>
    <property type="match status" value="1"/>
</dbReference>
<keyword evidence="3" id="KW-1003">Cell membrane</keyword>
<feature type="transmembrane region" description="Helical" evidence="8">
    <location>
        <begin position="269"/>
        <end position="290"/>
    </location>
</feature>
<dbReference type="Gene3D" id="1.20.1250.20">
    <property type="entry name" value="MFS general substrate transporter like domains"/>
    <property type="match status" value="2"/>
</dbReference>
<feature type="transmembrane region" description="Helical" evidence="8">
    <location>
        <begin position="96"/>
        <end position="119"/>
    </location>
</feature>
<evidence type="ECO:0000259" key="9">
    <source>
        <dbReference type="PROSITE" id="PS50850"/>
    </source>
</evidence>
<dbReference type="PANTHER" id="PTHR23522">
    <property type="entry name" value="BLL5896 PROTEIN"/>
    <property type="match status" value="1"/>
</dbReference>
<comment type="subcellular location">
    <subcellularLocation>
        <location evidence="1">Cell inner membrane</location>
        <topology evidence="1">Multi-pass membrane protein</topology>
    </subcellularLocation>
</comment>
<evidence type="ECO:0000313" key="10">
    <source>
        <dbReference type="EMBL" id="MPL96377.1"/>
    </source>
</evidence>
<dbReference type="EMBL" id="VSSQ01000507">
    <property type="protein sequence ID" value="MPL96377.1"/>
    <property type="molecule type" value="Genomic_DNA"/>
</dbReference>
<reference evidence="10" key="1">
    <citation type="submission" date="2019-08" db="EMBL/GenBank/DDBJ databases">
        <authorList>
            <person name="Kucharzyk K."/>
            <person name="Murdoch R.W."/>
            <person name="Higgins S."/>
            <person name="Loffler F."/>
        </authorList>
    </citation>
    <scope>NUCLEOTIDE SEQUENCE</scope>
</reference>
<feature type="transmembrane region" description="Helical" evidence="8">
    <location>
        <begin position="237"/>
        <end position="257"/>
    </location>
</feature>
<feature type="transmembrane region" description="Helical" evidence="8">
    <location>
        <begin position="73"/>
        <end position="90"/>
    </location>
</feature>
<evidence type="ECO:0000256" key="1">
    <source>
        <dbReference type="ARBA" id="ARBA00004429"/>
    </source>
</evidence>
<dbReference type="InterPro" id="IPR036259">
    <property type="entry name" value="MFS_trans_sf"/>
</dbReference>
<keyword evidence="7 8" id="KW-0472">Membrane</keyword>
<organism evidence="10">
    <name type="scientific">bioreactor metagenome</name>
    <dbReference type="NCBI Taxonomy" id="1076179"/>
    <lineage>
        <taxon>unclassified sequences</taxon>
        <taxon>metagenomes</taxon>
        <taxon>ecological metagenomes</taxon>
    </lineage>
</organism>
<comment type="caution">
    <text evidence="10">The sequence shown here is derived from an EMBL/GenBank/DDBJ whole genome shotgun (WGS) entry which is preliminary data.</text>
</comment>
<evidence type="ECO:0000256" key="3">
    <source>
        <dbReference type="ARBA" id="ARBA00022475"/>
    </source>
</evidence>